<evidence type="ECO:0000259" key="6">
    <source>
        <dbReference type="Pfam" id="PF02826"/>
    </source>
</evidence>
<organism evidence="7 8">
    <name type="scientific">Desulfomonile tiedjei</name>
    <dbReference type="NCBI Taxonomy" id="2358"/>
    <lineage>
        <taxon>Bacteria</taxon>
        <taxon>Pseudomonadati</taxon>
        <taxon>Thermodesulfobacteriota</taxon>
        <taxon>Desulfomonilia</taxon>
        <taxon>Desulfomonilales</taxon>
        <taxon>Desulfomonilaceae</taxon>
        <taxon>Desulfomonile</taxon>
    </lineage>
</organism>
<accession>A0A9D6V7T8</accession>
<evidence type="ECO:0000259" key="5">
    <source>
        <dbReference type="Pfam" id="PF00389"/>
    </source>
</evidence>
<comment type="caution">
    <text evidence="7">The sequence shown here is derived from an EMBL/GenBank/DDBJ whole genome shotgun (WGS) entry which is preliminary data.</text>
</comment>
<protein>
    <submittedName>
        <fullName evidence="7">D-glycerate dehydrogenase</fullName>
    </submittedName>
</protein>
<dbReference type="PANTHER" id="PTHR10996:SF178">
    <property type="entry name" value="2-HYDROXYACID DEHYDROGENASE YGL185C-RELATED"/>
    <property type="match status" value="1"/>
</dbReference>
<evidence type="ECO:0000313" key="7">
    <source>
        <dbReference type="EMBL" id="MBI5250612.1"/>
    </source>
</evidence>
<dbReference type="InterPro" id="IPR029752">
    <property type="entry name" value="D-isomer_DH_CS1"/>
</dbReference>
<dbReference type="PROSITE" id="PS00065">
    <property type="entry name" value="D_2_HYDROXYACID_DH_1"/>
    <property type="match status" value="1"/>
</dbReference>
<sequence length="327" mass="36084">MRVLITARIPEEIVSTIRSEHEIEINEFERPMDRADLLARVRDKEGLLCTISDRVDKELLTNAPLLKMIANYGVGFDHIDLDAATARAILVSNTPGVLTDATAELTFALILAVARRVVEGDQRTRKGHFRFWAPLLFLGRQVTGKTLGIIGFGQIGKAVARRATGFDMRVLYYSRTRLDASIEQKLSVEHRGLDDLLTESDFVSLHVPLTDKTLHMIGARELNLMKRSAYLINAARGPVVNERELVEALRAGKIAGAGLDVYENEPKLTPGLVDLENVVLLPHVGSATVETRTRMGEMAAENLLAGLRSQTPPNCLNCSRLASVKAR</sequence>
<feature type="domain" description="D-isomer specific 2-hydroxyacid dehydrogenase catalytic" evidence="5">
    <location>
        <begin position="3"/>
        <end position="317"/>
    </location>
</feature>
<dbReference type="GO" id="GO:0030267">
    <property type="term" value="F:glyoxylate reductase (NADPH) activity"/>
    <property type="evidence" value="ECO:0007669"/>
    <property type="project" value="TreeGrafter"/>
</dbReference>
<dbReference type="InterPro" id="IPR050223">
    <property type="entry name" value="D-isomer_2-hydroxyacid_DH"/>
</dbReference>
<evidence type="ECO:0000256" key="3">
    <source>
        <dbReference type="ARBA" id="ARBA00023027"/>
    </source>
</evidence>
<evidence type="ECO:0000256" key="4">
    <source>
        <dbReference type="RuleBase" id="RU003719"/>
    </source>
</evidence>
<feature type="domain" description="D-isomer specific 2-hydroxyacid dehydrogenase NAD-binding" evidence="6">
    <location>
        <begin position="107"/>
        <end position="285"/>
    </location>
</feature>
<dbReference type="EMBL" id="JACRDE010000369">
    <property type="protein sequence ID" value="MBI5250612.1"/>
    <property type="molecule type" value="Genomic_DNA"/>
</dbReference>
<evidence type="ECO:0000313" key="8">
    <source>
        <dbReference type="Proteomes" id="UP000807825"/>
    </source>
</evidence>
<dbReference type="GO" id="GO:0005829">
    <property type="term" value="C:cytosol"/>
    <property type="evidence" value="ECO:0007669"/>
    <property type="project" value="TreeGrafter"/>
</dbReference>
<dbReference type="SUPFAM" id="SSF51735">
    <property type="entry name" value="NAD(P)-binding Rossmann-fold domains"/>
    <property type="match status" value="1"/>
</dbReference>
<comment type="similarity">
    <text evidence="1 4">Belongs to the D-isomer specific 2-hydroxyacid dehydrogenase family.</text>
</comment>
<dbReference type="SUPFAM" id="SSF52283">
    <property type="entry name" value="Formate/glycerate dehydrogenase catalytic domain-like"/>
    <property type="match status" value="1"/>
</dbReference>
<dbReference type="PANTHER" id="PTHR10996">
    <property type="entry name" value="2-HYDROXYACID DEHYDROGENASE-RELATED"/>
    <property type="match status" value="1"/>
</dbReference>
<evidence type="ECO:0000256" key="1">
    <source>
        <dbReference type="ARBA" id="ARBA00005854"/>
    </source>
</evidence>
<dbReference type="FunFam" id="3.40.50.720:FF:000203">
    <property type="entry name" value="D-3-phosphoglycerate dehydrogenase (SerA)"/>
    <property type="match status" value="1"/>
</dbReference>
<dbReference type="GO" id="GO:0016618">
    <property type="term" value="F:hydroxypyruvate reductase [NAD(P)H] activity"/>
    <property type="evidence" value="ECO:0007669"/>
    <property type="project" value="TreeGrafter"/>
</dbReference>
<dbReference type="GO" id="GO:0051287">
    <property type="term" value="F:NAD binding"/>
    <property type="evidence" value="ECO:0007669"/>
    <property type="project" value="InterPro"/>
</dbReference>
<name>A0A9D6V7T8_9BACT</name>
<evidence type="ECO:0000256" key="2">
    <source>
        <dbReference type="ARBA" id="ARBA00023002"/>
    </source>
</evidence>
<dbReference type="Pfam" id="PF02826">
    <property type="entry name" value="2-Hacid_dh_C"/>
    <property type="match status" value="1"/>
</dbReference>
<dbReference type="InterPro" id="IPR036291">
    <property type="entry name" value="NAD(P)-bd_dom_sf"/>
</dbReference>
<dbReference type="AlphaFoldDB" id="A0A9D6V7T8"/>
<proteinExistence type="inferred from homology"/>
<dbReference type="CDD" id="cd05301">
    <property type="entry name" value="GDH"/>
    <property type="match status" value="1"/>
</dbReference>
<dbReference type="InterPro" id="IPR029753">
    <property type="entry name" value="D-isomer_DH_CS"/>
</dbReference>
<reference evidence="7" key="1">
    <citation type="submission" date="2020-07" db="EMBL/GenBank/DDBJ databases">
        <title>Huge and variable diversity of episymbiotic CPR bacteria and DPANN archaea in groundwater ecosystems.</title>
        <authorList>
            <person name="He C.Y."/>
            <person name="Keren R."/>
            <person name="Whittaker M."/>
            <person name="Farag I.F."/>
            <person name="Doudna J."/>
            <person name="Cate J.H.D."/>
            <person name="Banfield J.F."/>
        </authorList>
    </citation>
    <scope>NUCLEOTIDE SEQUENCE</scope>
    <source>
        <strain evidence="7">NC_groundwater_1664_Pr3_B-0.1um_52_9</strain>
    </source>
</reference>
<dbReference type="InterPro" id="IPR006140">
    <property type="entry name" value="D-isomer_DH_NAD-bd"/>
</dbReference>
<dbReference type="PROSITE" id="PS00670">
    <property type="entry name" value="D_2_HYDROXYACID_DH_2"/>
    <property type="match status" value="1"/>
</dbReference>
<dbReference type="InterPro" id="IPR006139">
    <property type="entry name" value="D-isomer_2_OHA_DH_cat_dom"/>
</dbReference>
<dbReference type="Gene3D" id="3.40.50.720">
    <property type="entry name" value="NAD(P)-binding Rossmann-like Domain"/>
    <property type="match status" value="2"/>
</dbReference>
<keyword evidence="3" id="KW-0520">NAD</keyword>
<dbReference type="PROSITE" id="PS00671">
    <property type="entry name" value="D_2_HYDROXYACID_DH_3"/>
    <property type="match status" value="1"/>
</dbReference>
<dbReference type="Pfam" id="PF00389">
    <property type="entry name" value="2-Hacid_dh"/>
    <property type="match status" value="1"/>
</dbReference>
<gene>
    <name evidence="7" type="ORF">HY912_14070</name>
</gene>
<dbReference type="Proteomes" id="UP000807825">
    <property type="component" value="Unassembled WGS sequence"/>
</dbReference>
<keyword evidence="2 4" id="KW-0560">Oxidoreductase</keyword>